<name>A0AAN8S7L7_POLSC</name>
<dbReference type="GO" id="GO:0034063">
    <property type="term" value="P:stress granule assembly"/>
    <property type="evidence" value="ECO:0007669"/>
    <property type="project" value="TreeGrafter"/>
</dbReference>
<evidence type="ECO:0000256" key="2">
    <source>
        <dbReference type="SAM" id="MobiDB-lite"/>
    </source>
</evidence>
<feature type="compositionally biased region" description="Pro residues" evidence="2">
    <location>
        <begin position="653"/>
        <end position="667"/>
    </location>
</feature>
<dbReference type="InterPro" id="IPR009818">
    <property type="entry name" value="PAM2_motif"/>
</dbReference>
<dbReference type="PANTHER" id="PTHR12854:SF7">
    <property type="entry name" value="ATAXIN-2 HOMOLOG"/>
    <property type="match status" value="1"/>
</dbReference>
<accession>A0AAN8S7L7</accession>
<dbReference type="InterPro" id="IPR045117">
    <property type="entry name" value="ATXN2-like"/>
</dbReference>
<dbReference type="Pfam" id="PF14438">
    <property type="entry name" value="SM-ATX"/>
    <property type="match status" value="1"/>
</dbReference>
<dbReference type="EMBL" id="JAWJWE010000039">
    <property type="protein sequence ID" value="KAK6620641.1"/>
    <property type="molecule type" value="Genomic_DNA"/>
</dbReference>
<feature type="compositionally biased region" description="Pro residues" evidence="2">
    <location>
        <begin position="532"/>
        <end position="543"/>
    </location>
</feature>
<evidence type="ECO:0000256" key="1">
    <source>
        <dbReference type="ARBA" id="ARBA00007503"/>
    </source>
</evidence>
<feature type="region of interest" description="Disordered" evidence="2">
    <location>
        <begin position="439"/>
        <end position="482"/>
    </location>
</feature>
<feature type="region of interest" description="Disordered" evidence="2">
    <location>
        <begin position="373"/>
        <end position="406"/>
    </location>
</feature>
<dbReference type="GO" id="GO:0010494">
    <property type="term" value="C:cytoplasmic stress granule"/>
    <property type="evidence" value="ECO:0007669"/>
    <property type="project" value="TreeGrafter"/>
</dbReference>
<comment type="caution">
    <text evidence="4">The sequence shown here is derived from an EMBL/GenBank/DDBJ whole genome shotgun (WGS) entry which is preliminary data.</text>
</comment>
<dbReference type="InterPro" id="IPR009604">
    <property type="entry name" value="LsmAD_domain"/>
</dbReference>
<dbReference type="AlphaFoldDB" id="A0AAN8S7L7"/>
<dbReference type="InterPro" id="IPR025852">
    <property type="entry name" value="SM_dom_ATX"/>
</dbReference>
<dbReference type="Proteomes" id="UP001372834">
    <property type="component" value="Unassembled WGS sequence"/>
</dbReference>
<proteinExistence type="inferred from homology"/>
<feature type="compositionally biased region" description="Low complexity" evidence="2">
    <location>
        <begin position="285"/>
        <end position="307"/>
    </location>
</feature>
<feature type="domain" description="LsmAD" evidence="3">
    <location>
        <begin position="178"/>
        <end position="244"/>
    </location>
</feature>
<reference evidence="4 5" key="1">
    <citation type="submission" date="2023-10" db="EMBL/GenBank/DDBJ databases">
        <title>Genomes of two closely related lineages of the louse Polyplax serrata with different host specificities.</title>
        <authorList>
            <person name="Martinu J."/>
            <person name="Tarabai H."/>
            <person name="Stefka J."/>
            <person name="Hypsa V."/>
        </authorList>
    </citation>
    <scope>NUCLEOTIDE SEQUENCE [LARGE SCALE GENOMIC DNA]</scope>
    <source>
        <strain evidence="4">HR10_N</strain>
    </source>
</reference>
<feature type="region of interest" description="Disordered" evidence="2">
    <location>
        <begin position="258"/>
        <end position="307"/>
    </location>
</feature>
<evidence type="ECO:0000313" key="4">
    <source>
        <dbReference type="EMBL" id="KAK6620641.1"/>
    </source>
</evidence>
<feature type="compositionally biased region" description="Pro residues" evidence="2">
    <location>
        <begin position="798"/>
        <end position="814"/>
    </location>
</feature>
<comment type="similarity">
    <text evidence="1">Belongs to the ataxin-2 family.</text>
</comment>
<protein>
    <recommendedName>
        <fullName evidence="3">LsmAD domain-containing protein</fullName>
    </recommendedName>
</protein>
<feature type="compositionally biased region" description="Basic and acidic residues" evidence="2">
    <location>
        <begin position="565"/>
        <end position="596"/>
    </location>
</feature>
<dbReference type="Pfam" id="PF06741">
    <property type="entry name" value="LsmAD"/>
    <property type="match status" value="1"/>
</dbReference>
<evidence type="ECO:0000313" key="5">
    <source>
        <dbReference type="Proteomes" id="UP001372834"/>
    </source>
</evidence>
<dbReference type="GO" id="GO:0003729">
    <property type="term" value="F:mRNA binding"/>
    <property type="evidence" value="ECO:0007669"/>
    <property type="project" value="TreeGrafter"/>
</dbReference>
<feature type="region of interest" description="Disordered" evidence="2">
    <location>
        <begin position="782"/>
        <end position="817"/>
    </location>
</feature>
<dbReference type="SMART" id="SM01272">
    <property type="entry name" value="LsmAD"/>
    <property type="match status" value="1"/>
</dbReference>
<evidence type="ECO:0000259" key="3">
    <source>
        <dbReference type="SMART" id="SM01272"/>
    </source>
</evidence>
<sequence>MNLFNKAMCRYRLLILSPRAGRGTEHNVSAEGVYNNAHFMHSVTSQVGTTVQIQTTNGSIYEGVFRTFSSQFEVVLDLVHKVNVDKKDVIDVNTLVEKMIFRPQDIVLMEAHDVDLEYATKGNFQTDTAISKFNGQVGEKELEPWDGPGCNGEDFDLNTETANGWGANDMFRKNEQIFGVQSSFDHSLAGYTLPLAKSDSKEYKEAEAKAAKIASEIENNPSYVARLELENGDEEDLFAAVVRTDDEGQRTAVDISVNSEGKYVPPAKRKGNSGQGKLVRATPPNNSNNNNNNNNSQSITTNISSSSTCNLKNNNNINSSSNKSYISFPASPFPPHIMPHGQIITAHTIVTPPPPPAPLPIMATHQSVIATPSPHPHMHPPPPPPHPGLVNQASPQPPPPNAAMAQPPIHVQPTIISPNQNQNMIHSINQPLREHNLTPSHVQSHLPPHGVPHIHQQGPQSYSQTAKINGMEPKPQRPNSIRPQRAFQANDPRYALVDARTAPVTSHLPPAPFPHPQQHDMKTLAEQQQPQVAPPPTTVPHPQPQAQSQQPPPPQPPQTTRKPSRNRDDQIADLKKFGNDFKLSERETEGGEELKNKSPPVDPWGKGKSPPSDQASSGQIDKVTSAFKKSTLNPNAKEFVYNPNAKPFTPRSPSTPTPSRPHTPQTPGPGGYPGGPTGPLQTVMMPAAYVMSQPTAFPPQTQTQRFPRKTAVQMTHRPDIASQMQVAAATGQPLLAPAPIHQFTVPYNPPHPQPYQQMVRMVAGQTGQMMFHHEGTPHVQYMSPQGPGQHPAATGQYAPPPQQGAPPPPQPPHFPAAMVCPVIPPQTHMMQQTVQYIHQHPQAVGNQQPHHIQVILPPSQ</sequence>
<dbReference type="PANTHER" id="PTHR12854">
    <property type="entry name" value="ATAXIN 2-RELATED"/>
    <property type="match status" value="1"/>
</dbReference>
<feature type="compositionally biased region" description="Polar residues" evidence="2">
    <location>
        <begin position="457"/>
        <end position="467"/>
    </location>
</feature>
<gene>
    <name evidence="4" type="ORF">RUM43_010936</name>
</gene>
<feature type="compositionally biased region" description="Gly residues" evidence="2">
    <location>
        <begin position="668"/>
        <end position="677"/>
    </location>
</feature>
<feature type="compositionally biased region" description="Pro residues" evidence="2">
    <location>
        <begin position="373"/>
        <end position="387"/>
    </location>
</feature>
<dbReference type="Pfam" id="PF07145">
    <property type="entry name" value="PAM2"/>
    <property type="match status" value="1"/>
</dbReference>
<feature type="region of interest" description="Disordered" evidence="2">
    <location>
        <begin position="504"/>
        <end position="680"/>
    </location>
</feature>
<organism evidence="4 5">
    <name type="scientific">Polyplax serrata</name>
    <name type="common">Common mouse louse</name>
    <dbReference type="NCBI Taxonomy" id="468196"/>
    <lineage>
        <taxon>Eukaryota</taxon>
        <taxon>Metazoa</taxon>
        <taxon>Ecdysozoa</taxon>
        <taxon>Arthropoda</taxon>
        <taxon>Hexapoda</taxon>
        <taxon>Insecta</taxon>
        <taxon>Pterygota</taxon>
        <taxon>Neoptera</taxon>
        <taxon>Paraneoptera</taxon>
        <taxon>Psocodea</taxon>
        <taxon>Troctomorpha</taxon>
        <taxon>Phthiraptera</taxon>
        <taxon>Anoplura</taxon>
        <taxon>Polyplacidae</taxon>
        <taxon>Polyplax</taxon>
    </lineage>
</organism>